<keyword evidence="3" id="KW-1185">Reference proteome</keyword>
<dbReference type="Proteomes" id="UP001596417">
    <property type="component" value="Unassembled WGS sequence"/>
</dbReference>
<accession>A0ABD5YQB9</accession>
<organism evidence="2 3">
    <name type="scientific">Halocatena marina</name>
    <dbReference type="NCBI Taxonomy" id="2934937"/>
    <lineage>
        <taxon>Archaea</taxon>
        <taxon>Methanobacteriati</taxon>
        <taxon>Methanobacteriota</taxon>
        <taxon>Stenosarchaea group</taxon>
        <taxon>Halobacteria</taxon>
        <taxon>Halobacteriales</taxon>
        <taxon>Natronomonadaceae</taxon>
        <taxon>Halocatena</taxon>
    </lineage>
</organism>
<comment type="caution">
    <text evidence="2">The sequence shown here is derived from an EMBL/GenBank/DDBJ whole genome shotgun (WGS) entry which is preliminary data.</text>
</comment>
<name>A0ABD5YQB9_9EURY</name>
<evidence type="ECO:0000313" key="2">
    <source>
        <dbReference type="EMBL" id="MFC7189803.1"/>
    </source>
</evidence>
<dbReference type="EMBL" id="JBHTAX010000001">
    <property type="protein sequence ID" value="MFC7189803.1"/>
    <property type="molecule type" value="Genomic_DNA"/>
</dbReference>
<evidence type="ECO:0000313" key="3">
    <source>
        <dbReference type="Proteomes" id="UP001596417"/>
    </source>
</evidence>
<dbReference type="Pfam" id="PF24035">
    <property type="entry name" value="DUF7344"/>
    <property type="match status" value="2"/>
</dbReference>
<protein>
    <recommendedName>
        <fullName evidence="1">DUF7344 domain-containing protein</fullName>
    </recommendedName>
</protein>
<gene>
    <name evidence="2" type="ORF">ACFQL7_07995</name>
</gene>
<dbReference type="RefSeq" id="WP_390205231.1">
    <property type="nucleotide sequence ID" value="NZ_JBHSZC010000001.1"/>
</dbReference>
<evidence type="ECO:0000259" key="1">
    <source>
        <dbReference type="Pfam" id="PF24035"/>
    </source>
</evidence>
<feature type="domain" description="DUF7344" evidence="1">
    <location>
        <begin position="106"/>
        <end position="181"/>
    </location>
</feature>
<sequence>MILADSRQRRILALLLAQSDPIPEDALASQLAVQKAKAEDLPSSVVQELHRQIRIDLYHRCLPELESVGWIERQPTGIVSTEQLPVECVEESFTEGDGSWEALAALLVRPRRQRVASTIADHTQPLSLEELSTALTASEQSWWTAGGVDDESMLPTILHHIDLPILENVGLIEYNSDEKIITQQQHLEMVLDQADVANGSNDTATTDS</sequence>
<proteinExistence type="predicted"/>
<dbReference type="InterPro" id="IPR055768">
    <property type="entry name" value="DUF7344"/>
</dbReference>
<dbReference type="AlphaFoldDB" id="A0ABD5YQB9"/>
<feature type="domain" description="DUF7344" evidence="1">
    <location>
        <begin position="2"/>
        <end position="74"/>
    </location>
</feature>
<reference evidence="2 3" key="1">
    <citation type="journal article" date="2019" name="Int. J. Syst. Evol. Microbiol.">
        <title>The Global Catalogue of Microorganisms (GCM) 10K type strain sequencing project: providing services to taxonomists for standard genome sequencing and annotation.</title>
        <authorList>
            <consortium name="The Broad Institute Genomics Platform"/>
            <consortium name="The Broad Institute Genome Sequencing Center for Infectious Disease"/>
            <person name="Wu L."/>
            <person name="Ma J."/>
        </authorList>
    </citation>
    <scope>NUCLEOTIDE SEQUENCE [LARGE SCALE GENOMIC DNA]</scope>
    <source>
        <strain evidence="2 3">RDMS1</strain>
    </source>
</reference>